<organism evidence="2 3">
    <name type="scientific">Synaphobranchus kaupii</name>
    <name type="common">Kaup's arrowtooth eel</name>
    <dbReference type="NCBI Taxonomy" id="118154"/>
    <lineage>
        <taxon>Eukaryota</taxon>
        <taxon>Metazoa</taxon>
        <taxon>Chordata</taxon>
        <taxon>Craniata</taxon>
        <taxon>Vertebrata</taxon>
        <taxon>Euteleostomi</taxon>
        <taxon>Actinopterygii</taxon>
        <taxon>Neopterygii</taxon>
        <taxon>Teleostei</taxon>
        <taxon>Anguilliformes</taxon>
        <taxon>Synaphobranchidae</taxon>
        <taxon>Synaphobranchus</taxon>
    </lineage>
</organism>
<accession>A0A9Q1FK68</accession>
<keyword evidence="3" id="KW-1185">Reference proteome</keyword>
<sequence>MSTSLRCSRMYNLLGYSWMGVESGYWGVTELVSEAPGVTLSYILKRRGCRDGGGVLALGTEPCNLALLPKQSQSQRREPENVGGWCHERAVDRNWASYKHEISREAGYSGNRLVWHWEPPVVSHMPRGRGYQVYGREHAPVRSSVCLLCRNSGRVGWEDWAGWGIRSHLPTPMPNCSRILQGGDRLELPSQDRERKREWDRDREKERNSPRPHYPRLGEIHLRNSLPMLLLKLCSRSATSCFPTDPATWV</sequence>
<reference evidence="2" key="1">
    <citation type="journal article" date="2023" name="Science">
        <title>Genome structures resolve the early diversification of teleost fishes.</title>
        <authorList>
            <person name="Parey E."/>
            <person name="Louis A."/>
            <person name="Montfort J."/>
            <person name="Bouchez O."/>
            <person name="Roques C."/>
            <person name="Iampietro C."/>
            <person name="Lluch J."/>
            <person name="Castinel A."/>
            <person name="Donnadieu C."/>
            <person name="Desvignes T."/>
            <person name="Floi Bucao C."/>
            <person name="Jouanno E."/>
            <person name="Wen M."/>
            <person name="Mejri S."/>
            <person name="Dirks R."/>
            <person name="Jansen H."/>
            <person name="Henkel C."/>
            <person name="Chen W.J."/>
            <person name="Zahm M."/>
            <person name="Cabau C."/>
            <person name="Klopp C."/>
            <person name="Thompson A.W."/>
            <person name="Robinson-Rechavi M."/>
            <person name="Braasch I."/>
            <person name="Lecointre G."/>
            <person name="Bobe J."/>
            <person name="Postlethwait J.H."/>
            <person name="Berthelot C."/>
            <person name="Roest Crollius H."/>
            <person name="Guiguen Y."/>
        </authorList>
    </citation>
    <scope>NUCLEOTIDE SEQUENCE</scope>
    <source>
        <strain evidence="2">WJC10195</strain>
    </source>
</reference>
<evidence type="ECO:0000313" key="2">
    <source>
        <dbReference type="EMBL" id="KAJ8360454.1"/>
    </source>
</evidence>
<proteinExistence type="predicted"/>
<protein>
    <submittedName>
        <fullName evidence="2">Uncharacterized protein</fullName>
    </submittedName>
</protein>
<dbReference type="AlphaFoldDB" id="A0A9Q1FK68"/>
<feature type="region of interest" description="Disordered" evidence="1">
    <location>
        <begin position="190"/>
        <end position="216"/>
    </location>
</feature>
<name>A0A9Q1FK68_SYNKA</name>
<dbReference type="Proteomes" id="UP001152622">
    <property type="component" value="Chromosome 5"/>
</dbReference>
<dbReference type="EMBL" id="JAINUF010000005">
    <property type="protein sequence ID" value="KAJ8360454.1"/>
    <property type="molecule type" value="Genomic_DNA"/>
</dbReference>
<evidence type="ECO:0000313" key="3">
    <source>
        <dbReference type="Proteomes" id="UP001152622"/>
    </source>
</evidence>
<comment type="caution">
    <text evidence="2">The sequence shown here is derived from an EMBL/GenBank/DDBJ whole genome shotgun (WGS) entry which is preliminary data.</text>
</comment>
<gene>
    <name evidence="2" type="ORF">SKAU_G00169790</name>
</gene>
<feature type="compositionally biased region" description="Basic and acidic residues" evidence="1">
    <location>
        <begin position="190"/>
        <end position="209"/>
    </location>
</feature>
<evidence type="ECO:0000256" key="1">
    <source>
        <dbReference type="SAM" id="MobiDB-lite"/>
    </source>
</evidence>